<evidence type="ECO:0000313" key="4">
    <source>
        <dbReference type="EMBL" id="RLQ20697.1"/>
    </source>
</evidence>
<protein>
    <submittedName>
        <fullName evidence="4">Methyltransferase domain-containing protein</fullName>
    </submittedName>
</protein>
<dbReference type="CDD" id="cd02440">
    <property type="entry name" value="AdoMet_MTases"/>
    <property type="match status" value="1"/>
</dbReference>
<gene>
    <name evidence="4" type="ORF">DWB85_16335</name>
</gene>
<dbReference type="InterPro" id="IPR041698">
    <property type="entry name" value="Methyltransf_25"/>
</dbReference>
<dbReference type="EMBL" id="QRAN01000021">
    <property type="protein sequence ID" value="RLQ20697.1"/>
    <property type="molecule type" value="Genomic_DNA"/>
</dbReference>
<evidence type="ECO:0000259" key="3">
    <source>
        <dbReference type="Pfam" id="PF13649"/>
    </source>
</evidence>
<keyword evidence="5" id="KW-1185">Reference proteome</keyword>
<dbReference type="Pfam" id="PF13649">
    <property type="entry name" value="Methyltransf_25"/>
    <property type="match status" value="1"/>
</dbReference>
<evidence type="ECO:0000313" key="5">
    <source>
        <dbReference type="Proteomes" id="UP000265509"/>
    </source>
</evidence>
<keyword evidence="1 4" id="KW-0489">Methyltransferase</keyword>
<accession>A0A3L7DSQ7</accession>
<dbReference type="AlphaFoldDB" id="A0A3L7DSQ7"/>
<dbReference type="SUPFAM" id="SSF53335">
    <property type="entry name" value="S-adenosyl-L-methionine-dependent methyltransferases"/>
    <property type="match status" value="1"/>
</dbReference>
<dbReference type="Proteomes" id="UP000265509">
    <property type="component" value="Unassembled WGS sequence"/>
</dbReference>
<dbReference type="RefSeq" id="WP_117956697.1">
    <property type="nucleotide sequence ID" value="NZ_QRAN01000021.1"/>
</dbReference>
<dbReference type="Gene3D" id="3.40.50.150">
    <property type="entry name" value="Vaccinia Virus protein VP39"/>
    <property type="match status" value="1"/>
</dbReference>
<keyword evidence="2 4" id="KW-0808">Transferase</keyword>
<dbReference type="PANTHER" id="PTHR43861">
    <property type="entry name" value="TRANS-ACONITATE 2-METHYLTRANSFERASE-RELATED"/>
    <property type="match status" value="1"/>
</dbReference>
<proteinExistence type="predicted"/>
<sequence>MDSAEKAIQLYTSRSRSYLRFVNAFAYARGLRAYWEKSVHLKSGLAVLDAGCGTGIASMALRQAMVGRGLKPGTIKCFDITPQMLTIFREKVDNEAIEGVEIVQADVLHLDSLPVDWKDFDLIISAAMMEYLPSEQLVDALSGLRSRLSETGRMVLFITRKNWLMKLLITRWWHANYYHKSELFDCFSRAGFSEITFGSFPFPYKHLALWGHVVEAA</sequence>
<comment type="caution">
    <text evidence="4">The sequence shown here is derived from an EMBL/GenBank/DDBJ whole genome shotgun (WGS) entry which is preliminary data.</text>
</comment>
<dbReference type="InterPro" id="IPR029063">
    <property type="entry name" value="SAM-dependent_MTases_sf"/>
</dbReference>
<name>A0A3L7DSQ7_9GAMM</name>
<dbReference type="GO" id="GO:0008168">
    <property type="term" value="F:methyltransferase activity"/>
    <property type="evidence" value="ECO:0007669"/>
    <property type="project" value="UniProtKB-KW"/>
</dbReference>
<feature type="domain" description="Methyltransferase" evidence="3">
    <location>
        <begin position="47"/>
        <end position="152"/>
    </location>
</feature>
<dbReference type="PANTHER" id="PTHR43861:SF1">
    <property type="entry name" value="TRANS-ACONITATE 2-METHYLTRANSFERASE"/>
    <property type="match status" value="1"/>
</dbReference>
<evidence type="ECO:0000256" key="1">
    <source>
        <dbReference type="ARBA" id="ARBA00022603"/>
    </source>
</evidence>
<dbReference type="GO" id="GO:0032259">
    <property type="term" value="P:methylation"/>
    <property type="evidence" value="ECO:0007669"/>
    <property type="project" value="UniProtKB-KW"/>
</dbReference>
<dbReference type="OrthoDB" id="21342at2"/>
<organism evidence="4 5">
    <name type="scientific">Seongchinamella sediminis</name>
    <dbReference type="NCBI Taxonomy" id="2283635"/>
    <lineage>
        <taxon>Bacteria</taxon>
        <taxon>Pseudomonadati</taxon>
        <taxon>Pseudomonadota</taxon>
        <taxon>Gammaproteobacteria</taxon>
        <taxon>Cellvibrionales</taxon>
        <taxon>Halieaceae</taxon>
        <taxon>Seongchinamella</taxon>
    </lineage>
</organism>
<reference evidence="4 5" key="1">
    <citation type="submission" date="2018-07" db="EMBL/GenBank/DDBJ databases">
        <title>Halioglobus sp. genome submission.</title>
        <authorList>
            <person name="Ye M.-Q."/>
            <person name="Du Z.-J."/>
        </authorList>
    </citation>
    <scope>NUCLEOTIDE SEQUENCE [LARGE SCALE GENOMIC DNA]</scope>
    <source>
        <strain evidence="4 5">U0301</strain>
    </source>
</reference>
<evidence type="ECO:0000256" key="2">
    <source>
        <dbReference type="ARBA" id="ARBA00022679"/>
    </source>
</evidence>